<dbReference type="GO" id="GO:0016020">
    <property type="term" value="C:membrane"/>
    <property type="evidence" value="ECO:0007669"/>
    <property type="project" value="UniProtKB-SubCell"/>
</dbReference>
<dbReference type="AlphaFoldDB" id="A0A4S8KZK7"/>
<dbReference type="InterPro" id="IPR036259">
    <property type="entry name" value="MFS_trans_sf"/>
</dbReference>
<feature type="transmembrane region" description="Helical" evidence="3">
    <location>
        <begin position="241"/>
        <end position="261"/>
    </location>
</feature>
<feature type="transmembrane region" description="Helical" evidence="3">
    <location>
        <begin position="200"/>
        <end position="221"/>
    </location>
</feature>
<protein>
    <submittedName>
        <fullName evidence="4">MFS general substrate transporter</fullName>
    </submittedName>
</protein>
<dbReference type="PANTHER" id="PTHR11360">
    <property type="entry name" value="MONOCARBOXYLATE TRANSPORTER"/>
    <property type="match status" value="1"/>
</dbReference>
<dbReference type="PANTHER" id="PTHR11360:SF287">
    <property type="entry name" value="MFS MONOCARBOXYLATE TRANSPORTER"/>
    <property type="match status" value="1"/>
</dbReference>
<sequence>MFSGTGVGGVVVPIVSQALLERYGRRTTLIGSAIAFLVVIIPCFPYLKGRLPVAQAVNTRSFHTQFFRNPVFWIIFVANMLQGFGSFIPSLYLPTFASDVNMSSTAGTLAVSLMNGASAPGLVFLGWLSDTNVSQSILISSLSSSLSVFFLWGFTGGLGPLLAFACVYGFMALSWSAMWPRFVSAAAIDDPIQISNVMGLLVFGKGIAGVLSAPVASGLLHPWYFTNKTAFAYGVQGYGPLIVFTGVSLLGGSLGSAFRLLQKSKYNGEFRAM</sequence>
<feature type="transmembrane region" description="Helical" evidence="3">
    <location>
        <begin position="105"/>
        <end position="125"/>
    </location>
</feature>
<dbReference type="InterPro" id="IPR050327">
    <property type="entry name" value="Proton-linked_MCT"/>
</dbReference>
<organism evidence="4 5">
    <name type="scientific">Dendrothele bispora (strain CBS 962.96)</name>
    <dbReference type="NCBI Taxonomy" id="1314807"/>
    <lineage>
        <taxon>Eukaryota</taxon>
        <taxon>Fungi</taxon>
        <taxon>Dikarya</taxon>
        <taxon>Basidiomycota</taxon>
        <taxon>Agaricomycotina</taxon>
        <taxon>Agaricomycetes</taxon>
        <taxon>Agaricomycetidae</taxon>
        <taxon>Agaricales</taxon>
        <taxon>Agaricales incertae sedis</taxon>
        <taxon>Dendrothele</taxon>
    </lineage>
</organism>
<keyword evidence="3" id="KW-0472">Membrane</keyword>
<dbReference type="Pfam" id="PF07690">
    <property type="entry name" value="MFS_1"/>
    <property type="match status" value="1"/>
</dbReference>
<accession>A0A4S8KZK7</accession>
<dbReference type="EMBL" id="ML179803">
    <property type="protein sequence ID" value="THU81514.1"/>
    <property type="molecule type" value="Genomic_DNA"/>
</dbReference>
<keyword evidence="5" id="KW-1185">Reference proteome</keyword>
<dbReference type="SUPFAM" id="SSF103473">
    <property type="entry name" value="MFS general substrate transporter"/>
    <property type="match status" value="1"/>
</dbReference>
<keyword evidence="3" id="KW-0812">Transmembrane</keyword>
<feature type="transmembrane region" description="Helical" evidence="3">
    <location>
        <begin position="137"/>
        <end position="155"/>
    </location>
</feature>
<evidence type="ECO:0000256" key="2">
    <source>
        <dbReference type="ARBA" id="ARBA00006727"/>
    </source>
</evidence>
<feature type="transmembrane region" description="Helical" evidence="3">
    <location>
        <begin position="161"/>
        <end position="179"/>
    </location>
</feature>
<name>A0A4S8KZK7_DENBC</name>
<proteinExistence type="inferred from homology"/>
<dbReference type="Gene3D" id="1.20.1250.20">
    <property type="entry name" value="MFS general substrate transporter like domains"/>
    <property type="match status" value="1"/>
</dbReference>
<evidence type="ECO:0000313" key="5">
    <source>
        <dbReference type="Proteomes" id="UP000297245"/>
    </source>
</evidence>
<feature type="transmembrane region" description="Helical" evidence="3">
    <location>
        <begin position="70"/>
        <end position="93"/>
    </location>
</feature>
<comment type="similarity">
    <text evidence="2">Belongs to the major facilitator superfamily. Monocarboxylate porter (TC 2.A.1.13) family.</text>
</comment>
<comment type="subcellular location">
    <subcellularLocation>
        <location evidence="1">Membrane</location>
        <topology evidence="1">Multi-pass membrane protein</topology>
    </subcellularLocation>
</comment>
<dbReference type="InterPro" id="IPR011701">
    <property type="entry name" value="MFS"/>
</dbReference>
<reference evidence="4 5" key="1">
    <citation type="journal article" date="2019" name="Nat. Ecol. Evol.">
        <title>Megaphylogeny resolves global patterns of mushroom evolution.</title>
        <authorList>
            <person name="Varga T."/>
            <person name="Krizsan K."/>
            <person name="Foldi C."/>
            <person name="Dima B."/>
            <person name="Sanchez-Garcia M."/>
            <person name="Sanchez-Ramirez S."/>
            <person name="Szollosi G.J."/>
            <person name="Szarkandi J.G."/>
            <person name="Papp V."/>
            <person name="Albert L."/>
            <person name="Andreopoulos W."/>
            <person name="Angelini C."/>
            <person name="Antonin V."/>
            <person name="Barry K.W."/>
            <person name="Bougher N.L."/>
            <person name="Buchanan P."/>
            <person name="Buyck B."/>
            <person name="Bense V."/>
            <person name="Catcheside P."/>
            <person name="Chovatia M."/>
            <person name="Cooper J."/>
            <person name="Damon W."/>
            <person name="Desjardin D."/>
            <person name="Finy P."/>
            <person name="Geml J."/>
            <person name="Haridas S."/>
            <person name="Hughes K."/>
            <person name="Justo A."/>
            <person name="Karasinski D."/>
            <person name="Kautmanova I."/>
            <person name="Kiss B."/>
            <person name="Kocsube S."/>
            <person name="Kotiranta H."/>
            <person name="LaButti K.M."/>
            <person name="Lechner B.E."/>
            <person name="Liimatainen K."/>
            <person name="Lipzen A."/>
            <person name="Lukacs Z."/>
            <person name="Mihaltcheva S."/>
            <person name="Morgado L.N."/>
            <person name="Niskanen T."/>
            <person name="Noordeloos M.E."/>
            <person name="Ohm R.A."/>
            <person name="Ortiz-Santana B."/>
            <person name="Ovrebo C."/>
            <person name="Racz N."/>
            <person name="Riley R."/>
            <person name="Savchenko A."/>
            <person name="Shiryaev A."/>
            <person name="Soop K."/>
            <person name="Spirin V."/>
            <person name="Szebenyi C."/>
            <person name="Tomsovsky M."/>
            <person name="Tulloss R.E."/>
            <person name="Uehling J."/>
            <person name="Grigoriev I.V."/>
            <person name="Vagvolgyi C."/>
            <person name="Papp T."/>
            <person name="Martin F.M."/>
            <person name="Miettinen O."/>
            <person name="Hibbett D.S."/>
            <person name="Nagy L.G."/>
        </authorList>
    </citation>
    <scope>NUCLEOTIDE SEQUENCE [LARGE SCALE GENOMIC DNA]</scope>
    <source>
        <strain evidence="4 5">CBS 962.96</strain>
    </source>
</reference>
<evidence type="ECO:0000256" key="1">
    <source>
        <dbReference type="ARBA" id="ARBA00004141"/>
    </source>
</evidence>
<dbReference type="OrthoDB" id="2213137at2759"/>
<dbReference type="Proteomes" id="UP000297245">
    <property type="component" value="Unassembled WGS sequence"/>
</dbReference>
<feature type="transmembrane region" description="Helical" evidence="3">
    <location>
        <begin position="29"/>
        <end position="49"/>
    </location>
</feature>
<dbReference type="GO" id="GO:0022857">
    <property type="term" value="F:transmembrane transporter activity"/>
    <property type="evidence" value="ECO:0007669"/>
    <property type="project" value="InterPro"/>
</dbReference>
<evidence type="ECO:0000313" key="4">
    <source>
        <dbReference type="EMBL" id="THU81514.1"/>
    </source>
</evidence>
<gene>
    <name evidence="4" type="ORF">K435DRAFT_972335</name>
</gene>
<keyword evidence="3" id="KW-1133">Transmembrane helix</keyword>
<evidence type="ECO:0000256" key="3">
    <source>
        <dbReference type="SAM" id="Phobius"/>
    </source>
</evidence>